<keyword evidence="2" id="KW-1133">Transmembrane helix</keyword>
<accession>A0A1V9Z1D2</accession>
<keyword evidence="5" id="KW-1185">Reference proteome</keyword>
<dbReference type="PANTHER" id="PTHR45662:SF2">
    <property type="entry name" value="PHOSPHATIDYLINOSITOL-3-PHOSPHATASE SAC1"/>
    <property type="match status" value="1"/>
</dbReference>
<dbReference type="Pfam" id="PF02383">
    <property type="entry name" value="Syja_N"/>
    <property type="match status" value="1"/>
</dbReference>
<feature type="region of interest" description="Disordered" evidence="1">
    <location>
        <begin position="373"/>
        <end position="432"/>
    </location>
</feature>
<dbReference type="STRING" id="1202772.A0A1V9Z1D2"/>
<comment type="caution">
    <text evidence="4">The sequence shown here is derived from an EMBL/GenBank/DDBJ whole genome shotgun (WGS) entry which is preliminary data.</text>
</comment>
<dbReference type="InterPro" id="IPR002013">
    <property type="entry name" value="SAC_dom"/>
</dbReference>
<dbReference type="Proteomes" id="UP000243579">
    <property type="component" value="Unassembled WGS sequence"/>
</dbReference>
<protein>
    <submittedName>
        <fullName evidence="4">Phosphatidylinositide phosphatase SAC1</fullName>
    </submittedName>
</protein>
<dbReference type="GO" id="GO:0005783">
    <property type="term" value="C:endoplasmic reticulum"/>
    <property type="evidence" value="ECO:0007669"/>
    <property type="project" value="TreeGrafter"/>
</dbReference>
<dbReference type="AlphaFoldDB" id="A0A1V9Z1D2"/>
<organism evidence="4 5">
    <name type="scientific">Achlya hypogyna</name>
    <name type="common">Oomycete</name>
    <name type="synonym">Protoachlya hypogyna</name>
    <dbReference type="NCBI Taxonomy" id="1202772"/>
    <lineage>
        <taxon>Eukaryota</taxon>
        <taxon>Sar</taxon>
        <taxon>Stramenopiles</taxon>
        <taxon>Oomycota</taxon>
        <taxon>Saprolegniomycetes</taxon>
        <taxon>Saprolegniales</taxon>
        <taxon>Achlyaceae</taxon>
        <taxon>Achlya</taxon>
    </lineage>
</organism>
<evidence type="ECO:0000313" key="4">
    <source>
        <dbReference type="EMBL" id="OQR91610.1"/>
    </source>
</evidence>
<evidence type="ECO:0000313" key="5">
    <source>
        <dbReference type="Proteomes" id="UP000243579"/>
    </source>
</evidence>
<name>A0A1V9Z1D2_ACHHY</name>
<dbReference type="GO" id="GO:0043812">
    <property type="term" value="F:phosphatidylinositol-4-phosphate phosphatase activity"/>
    <property type="evidence" value="ECO:0007669"/>
    <property type="project" value="TreeGrafter"/>
</dbReference>
<evidence type="ECO:0000256" key="1">
    <source>
        <dbReference type="SAM" id="MobiDB-lite"/>
    </source>
</evidence>
<evidence type="ECO:0000259" key="3">
    <source>
        <dbReference type="PROSITE" id="PS50275"/>
    </source>
</evidence>
<dbReference type="OrthoDB" id="405996at2759"/>
<reference evidence="4 5" key="1">
    <citation type="journal article" date="2014" name="Genome Biol. Evol.">
        <title>The secreted proteins of Achlya hypogyna and Thraustotheca clavata identify the ancestral oomycete secretome and reveal gene acquisitions by horizontal gene transfer.</title>
        <authorList>
            <person name="Misner I."/>
            <person name="Blouin N."/>
            <person name="Leonard G."/>
            <person name="Richards T.A."/>
            <person name="Lane C.E."/>
        </authorList>
    </citation>
    <scope>NUCLEOTIDE SEQUENCE [LARGE SCALE GENOMIC DNA]</scope>
    <source>
        <strain evidence="4 5">ATCC 48635</strain>
    </source>
</reference>
<sequence length="713" mass="80265">MSLFRVHCKPNQLLIEDCRKGESSWLKVSIPVVRPTPTEAPLSGAKGAPPASAPYQGIVDLDEVARVPDDNDSPPIPVDAIYGVYSLLSGPHMAFMKKSRVMGKGPGGELLYQMTELEFIPVSEALHRQFMSTATKQEKHDEALYLQMLRSIGKSQLFYYSFEYHLTLSAQRRFGTSALKLPMHLRADESFFWNKPVLEPFFRSKLKLEKWIVPVINGYVKVMPNVKISADVPPFDFYFFTRRSWRRVGTRFNVRGVDKDGHTANFAETEVLMRRPDGSVCSYVQIRGSIPLYWDQMVTLKYMPRTRYAFSSTESIVDWNELAFRAHFDQIIAKYGHITVVNLIDKAGKSATVRDQAQLGSAYQKYTKKYNAAQADGSNPPALQHQGSSGDDAPMERSDRAGSFLGDSGGLVPPSPRLRFRRSTPSVDNTPVPAPTVVKPSLFAEPITYVWFDFHHECRKMQWGNLSKLMDQVNDCFSKYDWFEADRDGRVLKKQKGVFRVNCMDNLDRTNVVMSLIGRRAMLTALGVNTTNISNWLDSPFPAFEVAFKNAWADNADAVSVMYAGTGALKTDFTRTGKRTIAGALQDGINSVTRYYLNNFSDGLRQDAMDLFVGNYTVDRRMDSPFTMQQQYSFLHLLMEMAVVGIMVVGVSLSLHSAEDVTRRVRDGAVAAVLGFATLGYLLLKKGKFRTVGRHFVCKPSFCSSGYIRRKDA</sequence>
<feature type="domain" description="SAC" evidence="3">
    <location>
        <begin position="149"/>
        <end position="565"/>
    </location>
</feature>
<gene>
    <name evidence="4" type="ORF">ACHHYP_04539</name>
</gene>
<keyword evidence="2" id="KW-0812">Transmembrane</keyword>
<dbReference type="EMBL" id="JNBR01000514">
    <property type="protein sequence ID" value="OQR91610.1"/>
    <property type="molecule type" value="Genomic_DNA"/>
</dbReference>
<feature type="transmembrane region" description="Helical" evidence="2">
    <location>
        <begin position="668"/>
        <end position="684"/>
    </location>
</feature>
<evidence type="ECO:0000256" key="2">
    <source>
        <dbReference type="SAM" id="Phobius"/>
    </source>
</evidence>
<dbReference type="GO" id="GO:0046856">
    <property type="term" value="P:phosphatidylinositol dephosphorylation"/>
    <property type="evidence" value="ECO:0007669"/>
    <property type="project" value="TreeGrafter"/>
</dbReference>
<dbReference type="PROSITE" id="PS50275">
    <property type="entry name" value="SAC"/>
    <property type="match status" value="1"/>
</dbReference>
<dbReference type="PANTHER" id="PTHR45662">
    <property type="entry name" value="PHOSPHATIDYLINOSITIDE PHOSPHATASE SAC1"/>
    <property type="match status" value="1"/>
</dbReference>
<proteinExistence type="predicted"/>
<feature type="transmembrane region" description="Helical" evidence="2">
    <location>
        <begin position="634"/>
        <end position="656"/>
    </location>
</feature>
<keyword evidence="2" id="KW-0472">Membrane</keyword>